<name>A0A391NVJ9_9EUKA</name>
<accession>A0A391NVJ9</accession>
<gene>
    <name evidence="1" type="ORF">KIPB_016429</name>
</gene>
<evidence type="ECO:0000313" key="2">
    <source>
        <dbReference type="Proteomes" id="UP000265618"/>
    </source>
</evidence>
<evidence type="ECO:0008006" key="3">
    <source>
        <dbReference type="Google" id="ProtNLM"/>
    </source>
</evidence>
<protein>
    <recommendedName>
        <fullName evidence="3">Galactose oxidase</fullName>
    </recommendedName>
</protein>
<dbReference type="Gene3D" id="2.120.10.80">
    <property type="entry name" value="Kelch-type beta propeller"/>
    <property type="match status" value="1"/>
</dbReference>
<dbReference type="SUPFAM" id="SSF117281">
    <property type="entry name" value="Kelch motif"/>
    <property type="match status" value="1"/>
</dbReference>
<comment type="caution">
    <text evidence="1">The sequence shown here is derived from an EMBL/GenBank/DDBJ whole genome shotgun (WGS) entry which is preliminary data.</text>
</comment>
<dbReference type="AlphaFoldDB" id="A0A391NVJ9"/>
<reference evidence="1 2" key="1">
    <citation type="journal article" date="2018" name="PLoS ONE">
        <title>The draft genome of Kipferlia bialata reveals reductive genome evolution in fornicate parasites.</title>
        <authorList>
            <person name="Tanifuji G."/>
            <person name="Takabayashi S."/>
            <person name="Kume K."/>
            <person name="Takagi M."/>
            <person name="Nakayama T."/>
            <person name="Kamikawa R."/>
            <person name="Inagaki Y."/>
            <person name="Hashimoto T."/>
        </authorList>
    </citation>
    <scope>NUCLEOTIDE SEQUENCE [LARGE SCALE GENOMIC DNA]</scope>
    <source>
        <strain evidence="1">NY0173</strain>
    </source>
</reference>
<evidence type="ECO:0000313" key="1">
    <source>
        <dbReference type="EMBL" id="GCA65165.1"/>
    </source>
</evidence>
<sequence length="177" mass="19457">MLTYSVAEGTGRNKFVQKWRILTLFPDRQIQTEPIDGPSLPEGVFAVQIARVGELVVAYGGKTLCSGYRTGLSQGTLATYSILTGEWVTVDDKRDQEIAKAVGPTGWKFSDLTDRGGKNPVPRDMPLVFGTDDCLVVCGGLDNDGETLTDTWEWYPATQTWKRTGDSPIPLFSFMQG</sequence>
<feature type="non-terminal residue" evidence="1">
    <location>
        <position position="177"/>
    </location>
</feature>
<proteinExistence type="predicted"/>
<dbReference type="OrthoDB" id="9973021at2759"/>
<organism evidence="1 2">
    <name type="scientific">Kipferlia bialata</name>
    <dbReference type="NCBI Taxonomy" id="797122"/>
    <lineage>
        <taxon>Eukaryota</taxon>
        <taxon>Metamonada</taxon>
        <taxon>Carpediemonas-like organisms</taxon>
        <taxon>Kipferlia</taxon>
    </lineage>
</organism>
<dbReference type="EMBL" id="BDIP01010025">
    <property type="protein sequence ID" value="GCA65165.1"/>
    <property type="molecule type" value="Genomic_DNA"/>
</dbReference>
<keyword evidence="2" id="KW-1185">Reference proteome</keyword>
<dbReference type="InterPro" id="IPR015915">
    <property type="entry name" value="Kelch-typ_b-propeller"/>
</dbReference>
<dbReference type="Proteomes" id="UP000265618">
    <property type="component" value="Unassembled WGS sequence"/>
</dbReference>